<sequence length="316" mass="33465">MRNCTLFEKLGAKYPIIQGGMAWIADSSLAAAVSNAGGIGIIAAANAPVEYVRDEIRKAKKLTDKPFGVNIMLLSDNADEVAKLVCEEGVKIVTTGAGSPGKYMDMWKEHDITVIPVVASVALAKRMERSGADAVIAEGCEAGGHIGELTTMVLVPQVVDAVSIPVIAAGGIGDGRGVAATFMLGASGIQVGTRFLVSKECTIHQNYKDKVIKAKDIDSAVTARATGHPVRVLRNKLVREFKVLEKRGASIEEYEKLGAGTLPKAAKEGDVEMGSVMAGQIAGLIKKEQTCSEIVKELFTEADTIVNTFLLEGRHE</sequence>
<gene>
    <name evidence="6" type="ORF">Z955_09825</name>
</gene>
<dbReference type="Pfam" id="PF03060">
    <property type="entry name" value="NMO"/>
    <property type="match status" value="1"/>
</dbReference>
<evidence type="ECO:0000256" key="1">
    <source>
        <dbReference type="ARBA" id="ARBA00003535"/>
    </source>
</evidence>
<proteinExistence type="predicted"/>
<keyword evidence="6" id="KW-0223">Dioxygenase</keyword>
<reference evidence="6 7" key="1">
    <citation type="submission" date="2014-01" db="EMBL/GenBank/DDBJ databases">
        <title>Plasmidome dynamics in the species complex Clostridium novyi sensu lato converts strains of independent lineages into distinctly different pathogens.</title>
        <authorList>
            <person name="Skarin H."/>
            <person name="Segerman B."/>
        </authorList>
    </citation>
    <scope>NUCLEOTIDE SEQUENCE [LARGE SCALE GENOMIC DNA]</scope>
    <source>
        <strain evidence="6 7">DC5</strain>
    </source>
</reference>
<evidence type="ECO:0000256" key="2">
    <source>
        <dbReference type="ARBA" id="ARBA00013457"/>
    </source>
</evidence>
<dbReference type="Proteomes" id="UP000030014">
    <property type="component" value="Unassembled WGS sequence"/>
</dbReference>
<dbReference type="RefSeq" id="WP_039256472.1">
    <property type="nucleotide sequence ID" value="NZ_JDRY01000042.1"/>
</dbReference>
<dbReference type="PANTHER" id="PTHR32332">
    <property type="entry name" value="2-NITROPROPANE DIOXYGENASE"/>
    <property type="match status" value="1"/>
</dbReference>
<keyword evidence="5" id="KW-0560">Oxidoreductase</keyword>
<dbReference type="Gene3D" id="3.20.20.70">
    <property type="entry name" value="Aldolase class I"/>
    <property type="match status" value="1"/>
</dbReference>
<dbReference type="PANTHER" id="PTHR32332:SF20">
    <property type="entry name" value="2-NITROPROPANE DIOXYGENASE-LIKE PROTEIN"/>
    <property type="match status" value="1"/>
</dbReference>
<dbReference type="GO" id="GO:0051213">
    <property type="term" value="F:dioxygenase activity"/>
    <property type="evidence" value="ECO:0007669"/>
    <property type="project" value="UniProtKB-KW"/>
</dbReference>
<protein>
    <recommendedName>
        <fullName evidence="2">Probable nitronate monooxygenase</fullName>
    </recommendedName>
</protein>
<dbReference type="CDD" id="cd04730">
    <property type="entry name" value="NPD_like"/>
    <property type="match status" value="1"/>
</dbReference>
<organism evidence="6 7">
    <name type="scientific">Clostridium botulinum C/D str. DC5</name>
    <dbReference type="NCBI Taxonomy" id="1443128"/>
    <lineage>
        <taxon>Bacteria</taxon>
        <taxon>Bacillati</taxon>
        <taxon>Bacillota</taxon>
        <taxon>Clostridia</taxon>
        <taxon>Eubacteriales</taxon>
        <taxon>Clostridiaceae</taxon>
        <taxon>Clostridium</taxon>
    </lineage>
</organism>
<name>A0A0A0IBW5_CLOBO</name>
<keyword evidence="3" id="KW-0285">Flavoprotein</keyword>
<keyword evidence="4" id="KW-0288">FMN</keyword>
<dbReference type="InterPro" id="IPR013785">
    <property type="entry name" value="Aldolase_TIM"/>
</dbReference>
<dbReference type="InterPro" id="IPR017569">
    <property type="entry name" value="Enoyl_ACP_red-II_put"/>
</dbReference>
<evidence type="ECO:0000256" key="4">
    <source>
        <dbReference type="ARBA" id="ARBA00022643"/>
    </source>
</evidence>
<evidence type="ECO:0000256" key="5">
    <source>
        <dbReference type="ARBA" id="ARBA00023002"/>
    </source>
</evidence>
<dbReference type="EMBL" id="JDRY01000042">
    <property type="protein sequence ID" value="KGM98949.1"/>
    <property type="molecule type" value="Genomic_DNA"/>
</dbReference>
<dbReference type="InterPro" id="IPR004136">
    <property type="entry name" value="NMO"/>
</dbReference>
<accession>A0A0A0IBW5</accession>
<dbReference type="AlphaFoldDB" id="A0A0A0IBW5"/>
<dbReference type="SUPFAM" id="SSF51412">
    <property type="entry name" value="Inosine monophosphate dehydrogenase (IMPDH)"/>
    <property type="match status" value="1"/>
</dbReference>
<evidence type="ECO:0000313" key="6">
    <source>
        <dbReference type="EMBL" id="KGM98949.1"/>
    </source>
</evidence>
<comment type="function">
    <text evidence="1">Nitronate monooxygenase that uses molecular oxygen to catalyze the oxidative denitrification of alkyl nitronates. Acts on propionate 3-nitronate (P3N), the presumed physiological substrate. Probably functions in the detoxification of P3N, a metabolic poison produced by plants and fungi as a defense mechanism.</text>
</comment>
<evidence type="ECO:0000256" key="3">
    <source>
        <dbReference type="ARBA" id="ARBA00022630"/>
    </source>
</evidence>
<dbReference type="GO" id="GO:0018580">
    <property type="term" value="F:nitronate monooxygenase activity"/>
    <property type="evidence" value="ECO:0007669"/>
    <property type="project" value="InterPro"/>
</dbReference>
<comment type="caution">
    <text evidence="6">The sequence shown here is derived from an EMBL/GenBank/DDBJ whole genome shotgun (WGS) entry which is preliminary data.</text>
</comment>
<evidence type="ECO:0000313" key="7">
    <source>
        <dbReference type="Proteomes" id="UP000030014"/>
    </source>
</evidence>
<dbReference type="NCBIfam" id="TIGR03151">
    <property type="entry name" value="enACPred_II"/>
    <property type="match status" value="1"/>
</dbReference>